<dbReference type="AlphaFoldDB" id="A0A640VQY3"/>
<comment type="caution">
    <text evidence="2">The sequence shown here is derived from an EMBL/GenBank/DDBJ whole genome shotgun (WGS) entry which is preliminary data.</text>
</comment>
<dbReference type="Proteomes" id="UP000436522">
    <property type="component" value="Unassembled WGS sequence"/>
</dbReference>
<evidence type="ECO:0000313" key="2">
    <source>
        <dbReference type="EMBL" id="GFE50187.1"/>
    </source>
</evidence>
<proteinExistence type="predicted"/>
<dbReference type="Pfam" id="PF13936">
    <property type="entry name" value="HTH_38"/>
    <property type="match status" value="1"/>
</dbReference>
<keyword evidence="3" id="KW-1185">Reference proteome</keyword>
<sequence length="179" mass="20953">MELAHTELDLRERRAIEDMLHAKVPVREMARFLKRHKSTISREIKRNFLADDAFPKKYAGYFDHAAQLRTDKRRSVQHKLIRHSELRKTVVAKIKQSPLSADFAVQNRLPVNGTPEQIGNRIIYEGAKLRVCQETIYRYIYSKEGMDQELWRYLPGRKHEPARAKMAAEDARHHGIHGS</sequence>
<gene>
    <name evidence="2" type="ORF">So717_19400</name>
</gene>
<name>A0A640VQY3_9RHOB</name>
<organism evidence="2 3">
    <name type="scientific">Roseobacter cerasinus</name>
    <dbReference type="NCBI Taxonomy" id="2602289"/>
    <lineage>
        <taxon>Bacteria</taxon>
        <taxon>Pseudomonadati</taxon>
        <taxon>Pseudomonadota</taxon>
        <taxon>Alphaproteobacteria</taxon>
        <taxon>Rhodobacterales</taxon>
        <taxon>Roseobacteraceae</taxon>
        <taxon>Roseobacter</taxon>
    </lineage>
</organism>
<dbReference type="PANTHER" id="PTHR10948">
    <property type="entry name" value="TRANSPOSASE"/>
    <property type="match status" value="1"/>
</dbReference>
<accession>A0A640VQY3</accession>
<dbReference type="InterPro" id="IPR051917">
    <property type="entry name" value="Transposase-Integrase"/>
</dbReference>
<reference evidence="2 3" key="1">
    <citation type="submission" date="2019-12" db="EMBL/GenBank/DDBJ databases">
        <title>Roseobacter cerasinus sp. nov., isolated from seawater around aquaculture.</title>
        <authorList>
            <person name="Muramatsu S."/>
            <person name="Takabe Y."/>
            <person name="Mori K."/>
            <person name="Takaichi S."/>
            <person name="Hanada S."/>
        </authorList>
    </citation>
    <scope>NUCLEOTIDE SEQUENCE [LARGE SCALE GENOMIC DNA]</scope>
    <source>
        <strain evidence="2 3">AI77</strain>
    </source>
</reference>
<dbReference type="GO" id="GO:0005829">
    <property type="term" value="C:cytosol"/>
    <property type="evidence" value="ECO:0007669"/>
    <property type="project" value="TreeGrafter"/>
</dbReference>
<protein>
    <recommendedName>
        <fullName evidence="1">Transposase IS30-like HTH domain-containing protein</fullName>
    </recommendedName>
</protein>
<dbReference type="PANTHER" id="PTHR10948:SF23">
    <property type="entry name" value="TRANSPOSASE INSI FOR INSERTION SEQUENCE ELEMENT IS30A-RELATED"/>
    <property type="match status" value="1"/>
</dbReference>
<evidence type="ECO:0000259" key="1">
    <source>
        <dbReference type="Pfam" id="PF13936"/>
    </source>
</evidence>
<dbReference type="EMBL" id="BLIV01000003">
    <property type="protein sequence ID" value="GFE50187.1"/>
    <property type="molecule type" value="Genomic_DNA"/>
</dbReference>
<evidence type="ECO:0000313" key="3">
    <source>
        <dbReference type="Proteomes" id="UP000436522"/>
    </source>
</evidence>
<dbReference type="GO" id="GO:0032196">
    <property type="term" value="P:transposition"/>
    <property type="evidence" value="ECO:0007669"/>
    <property type="project" value="TreeGrafter"/>
</dbReference>
<feature type="domain" description="Transposase IS30-like HTH" evidence="1">
    <location>
        <begin position="7"/>
        <end position="47"/>
    </location>
</feature>
<dbReference type="InterPro" id="IPR025246">
    <property type="entry name" value="IS30-like_HTH"/>
</dbReference>
<dbReference type="GO" id="GO:0004803">
    <property type="term" value="F:transposase activity"/>
    <property type="evidence" value="ECO:0007669"/>
    <property type="project" value="TreeGrafter"/>
</dbReference>